<organism evidence="1 2">
    <name type="scientific">Halobacillus halophilus (strain ATCC 35676 / DSM 2266 / JCM 20832 / KCTC 3685 / LMG 17431 / NBRC 102448 / NCIMB 2269)</name>
    <name type="common">Sporosarcina halophila</name>
    <dbReference type="NCBI Taxonomy" id="866895"/>
    <lineage>
        <taxon>Bacteria</taxon>
        <taxon>Bacillati</taxon>
        <taxon>Bacillota</taxon>
        <taxon>Bacilli</taxon>
        <taxon>Bacillales</taxon>
        <taxon>Bacillaceae</taxon>
        <taxon>Halobacillus</taxon>
    </lineage>
</organism>
<dbReference type="Proteomes" id="UP000007397">
    <property type="component" value="Chromosome"/>
</dbReference>
<evidence type="ECO:0008006" key="3">
    <source>
        <dbReference type="Google" id="ProtNLM"/>
    </source>
</evidence>
<sequence>MIVKKLSHRLLIHSLHTAVEMKLDHSFIHLLEDELQKRKQEKTYSAHKAE</sequence>
<dbReference type="AlphaFoldDB" id="I0JSP1"/>
<dbReference type="Pfam" id="PF08970">
    <property type="entry name" value="Sda"/>
    <property type="match status" value="1"/>
</dbReference>
<dbReference type="EMBL" id="HE717023">
    <property type="protein sequence ID" value="CCG47163.1"/>
    <property type="molecule type" value="Genomic_DNA"/>
</dbReference>
<accession>I0JSP1</accession>
<dbReference type="HOGENOM" id="CLU_3118460_0_0_9"/>
<dbReference type="KEGG" id="hhd:HBHAL_4825"/>
<evidence type="ECO:0000313" key="1">
    <source>
        <dbReference type="EMBL" id="CCG47163.1"/>
    </source>
</evidence>
<dbReference type="InterPro" id="IPR036916">
    <property type="entry name" value="Sda_sf"/>
</dbReference>
<reference evidence="1 2" key="1">
    <citation type="journal article" date="2013" name="Environ. Microbiol.">
        <title>Chloride and organic osmolytes: a hybrid strategy to cope with elevated salinities by the moderately halophilic, chloride-dependent bacterium Halobacillus halophilus.</title>
        <authorList>
            <person name="Saum S.H."/>
            <person name="Pfeiffer F."/>
            <person name="Palm P."/>
            <person name="Rampp M."/>
            <person name="Schuster S.C."/>
            <person name="Muller V."/>
            <person name="Oesterhelt D."/>
        </authorList>
    </citation>
    <scope>NUCLEOTIDE SEQUENCE [LARGE SCALE GENOMIC DNA]</scope>
    <source>
        <strain evidence="2">ATCC 35676 / DSM 2266 / JCM 20832 / KCTC 3685 / LMG 17431 / NBRC 102448 / NCIMB 2269</strain>
    </source>
</reference>
<dbReference type="Gene3D" id="1.10.287.1100">
    <property type="entry name" value="Sporulation inhibitor A"/>
    <property type="match status" value="1"/>
</dbReference>
<proteinExistence type="predicted"/>
<dbReference type="STRING" id="866895.HBHAL_4825"/>
<protein>
    <recommendedName>
        <fullName evidence="3">Sporulation inhibitor A</fullName>
    </recommendedName>
</protein>
<dbReference type="SUPFAM" id="SSF100985">
    <property type="entry name" value="Sporulation inhibitor Sda"/>
    <property type="match status" value="1"/>
</dbReference>
<dbReference type="PATRIC" id="fig|866895.3.peg.3863"/>
<gene>
    <name evidence="1" type="ordered locus">HBHAL_4825</name>
</gene>
<name>I0JSP1_HALH3</name>
<keyword evidence="2" id="KW-1185">Reference proteome</keyword>
<dbReference type="InterPro" id="IPR015064">
    <property type="entry name" value="Sda"/>
</dbReference>
<evidence type="ECO:0000313" key="2">
    <source>
        <dbReference type="Proteomes" id="UP000007397"/>
    </source>
</evidence>
<dbReference type="RefSeq" id="WP_014645047.1">
    <property type="nucleotide sequence ID" value="NC_017668.1"/>
</dbReference>